<dbReference type="EMBL" id="FOIW01000002">
    <property type="protein sequence ID" value="SEW05756.1"/>
    <property type="molecule type" value="Genomic_DNA"/>
</dbReference>
<comment type="pathway">
    <text evidence="1 15">Amine and polyamine biosynthesis; S-adenosylmethioninamine biosynthesis; S-adenosylmethioninamine from S-adenosyl-L-methionine: step 1/1.</text>
</comment>
<protein>
    <recommendedName>
        <fullName evidence="15">S-adenosylmethionine decarboxylase proenzyme</fullName>
        <shortName evidence="15">AdoMetDC</shortName>
        <shortName evidence="15">SAMDC</shortName>
        <ecNumber evidence="15">4.1.1.50</ecNumber>
    </recommendedName>
    <component>
        <recommendedName>
            <fullName evidence="15">S-adenosylmethionine decarboxylase beta chain</fullName>
        </recommendedName>
    </component>
    <component>
        <recommendedName>
            <fullName evidence="15">S-adenosylmethionine decarboxylase alpha chain</fullName>
        </recommendedName>
    </component>
</protein>
<dbReference type="OrthoDB" id="114016at2157"/>
<evidence type="ECO:0000256" key="1">
    <source>
        <dbReference type="ARBA" id="ARBA00004911"/>
    </source>
</evidence>
<feature type="chain" id="PRO_5044508195" description="S-adenosylmethionine decarboxylase beta chain" evidence="15">
    <location>
        <begin position="1"/>
        <end position="65"/>
    </location>
</feature>
<dbReference type="GO" id="GO:0005829">
    <property type="term" value="C:cytosol"/>
    <property type="evidence" value="ECO:0007669"/>
    <property type="project" value="TreeGrafter"/>
</dbReference>
<feature type="modified residue" description="Pyruvic acid (Ser); by autocatalysis" evidence="15">
    <location>
        <position position="66"/>
    </location>
</feature>
<keyword evidence="4 15" id="KW-0210">Decarboxylase</keyword>
<gene>
    <name evidence="15" type="primary">speH</name>
    <name evidence="16" type="ORF">A3L14_00675</name>
    <name evidence="17" type="ORF">AMR53_09150</name>
    <name evidence="18" type="ORF">SAMN05216170_1299</name>
</gene>
<dbReference type="Proteomes" id="UP000051862">
    <property type="component" value="Unassembled WGS sequence"/>
</dbReference>
<proteinExistence type="inferred from homology"/>
<dbReference type="SUPFAM" id="SSF56276">
    <property type="entry name" value="S-adenosylmethionine decarboxylase"/>
    <property type="match status" value="1"/>
</dbReference>
<evidence type="ECO:0000313" key="16">
    <source>
        <dbReference type="EMBL" id="ASJ11489.1"/>
    </source>
</evidence>
<dbReference type="NCBIfam" id="TIGR03330">
    <property type="entry name" value="SAM_DCase_Bsu"/>
    <property type="match status" value="1"/>
</dbReference>
<dbReference type="Pfam" id="PF02675">
    <property type="entry name" value="AdoMet_dc"/>
    <property type="match status" value="1"/>
</dbReference>
<dbReference type="InterPro" id="IPR016067">
    <property type="entry name" value="S-AdoMet_deCO2ase_core"/>
</dbReference>
<dbReference type="InterPro" id="IPR042286">
    <property type="entry name" value="AdoMetDC_C"/>
</dbReference>
<dbReference type="HAMAP" id="MF_00464">
    <property type="entry name" value="AdoMetDC_1"/>
    <property type="match status" value="1"/>
</dbReference>
<dbReference type="PATRIC" id="fig|277988.4.peg.1923"/>
<dbReference type="GO" id="GO:0004014">
    <property type="term" value="F:adenosylmethionine decarboxylase activity"/>
    <property type="evidence" value="ECO:0007669"/>
    <property type="project" value="UniProtKB-UniRule"/>
</dbReference>
<evidence type="ECO:0000256" key="15">
    <source>
        <dbReference type="HAMAP-Rule" id="MF_00464"/>
    </source>
</evidence>
<dbReference type="RefSeq" id="WP_055429966.1">
    <property type="nucleotide sequence ID" value="NZ_CP015105.1"/>
</dbReference>
<evidence type="ECO:0000256" key="8">
    <source>
        <dbReference type="ARBA" id="ARBA00023145"/>
    </source>
</evidence>
<evidence type="ECO:0000256" key="9">
    <source>
        <dbReference type="ARBA" id="ARBA00023239"/>
    </source>
</evidence>
<evidence type="ECO:0000313" key="21">
    <source>
        <dbReference type="Proteomes" id="UP000250136"/>
    </source>
</evidence>
<dbReference type="KEGG" id="ttd:A3L14_00675"/>
<dbReference type="EMBL" id="LIXN01000015">
    <property type="protein sequence ID" value="KQH81897.1"/>
    <property type="molecule type" value="Genomic_DNA"/>
</dbReference>
<feature type="active site" description="Proton donor; for catalytic activity" evidence="15">
    <location>
        <position position="86"/>
    </location>
</feature>
<feature type="chain" id="PRO_5044508196" description="S-adenosylmethionine decarboxylase alpha chain" evidence="15">
    <location>
        <begin position="66"/>
        <end position="143"/>
    </location>
</feature>
<evidence type="ECO:0000313" key="17">
    <source>
        <dbReference type="EMBL" id="KQH81897.1"/>
    </source>
</evidence>
<name>A0A0Q2M1H8_9EURY</name>
<dbReference type="Gene3D" id="3.30.160.750">
    <property type="match status" value="1"/>
</dbReference>
<evidence type="ECO:0000256" key="2">
    <source>
        <dbReference type="ARBA" id="ARBA00011601"/>
    </source>
</evidence>
<dbReference type="EMBL" id="CP015105">
    <property type="protein sequence ID" value="ASJ11489.1"/>
    <property type="molecule type" value="Genomic_DNA"/>
</dbReference>
<keyword evidence="21" id="KW-1185">Reference proteome</keyword>
<evidence type="ECO:0000256" key="4">
    <source>
        <dbReference type="ARBA" id="ARBA00022793"/>
    </source>
</evidence>
<keyword evidence="3 15" id="KW-0949">S-adenosyl-L-methionine</keyword>
<sequence>MAEIETIGFHYVVEAAGCDPEILGNADKIRQIFLEAAKVGKMEVKASYFFKFSPTGVSGMVIVAESHISIHTWPEKGYAALDVYTCGTTADPEKAVDYILDKLRAQYAHVSEIKRGIEEEDETFTHMILTWEEKLERKNSEKD</sequence>
<evidence type="ECO:0000313" key="18">
    <source>
        <dbReference type="EMBL" id="SEW05756.1"/>
    </source>
</evidence>
<accession>A0A0Q2M1H8</accession>
<evidence type="ECO:0000313" key="19">
    <source>
        <dbReference type="Proteomes" id="UP000051862"/>
    </source>
</evidence>
<evidence type="ECO:0000256" key="11">
    <source>
        <dbReference type="ARBA" id="ARBA00023317"/>
    </source>
</evidence>
<dbReference type="UniPathway" id="UPA00331">
    <property type="reaction ID" value="UER00451"/>
</dbReference>
<dbReference type="EC" id="4.1.1.50" evidence="15"/>
<reference evidence="17 19" key="1">
    <citation type="submission" date="2015-08" db="EMBL/GenBank/DDBJ databases">
        <title>Thermococcus thioreducens DSM 14981 genome sequencing.</title>
        <authorList>
            <person name="Hong S.-J."/>
            <person name="Kim M.-C."/>
            <person name="Shin J.-H."/>
        </authorList>
    </citation>
    <scope>NUCLEOTIDE SEQUENCE [LARGE SCALE GENOMIC DNA]</scope>
    <source>
        <strain evidence="17 19">DSM 14981</strain>
    </source>
</reference>
<keyword evidence="7 15" id="KW-0620">Polyamine biosynthesis</keyword>
<dbReference type="STRING" id="277988.SAMN05216170_1299"/>
<dbReference type="GeneID" id="74506416"/>
<comment type="catalytic activity">
    <reaction evidence="12 15">
        <text>S-adenosyl-L-methionine + H(+) = S-adenosyl 3-(methylsulfanyl)propylamine + CO2</text>
        <dbReference type="Rhea" id="RHEA:15981"/>
        <dbReference type="ChEBI" id="CHEBI:15378"/>
        <dbReference type="ChEBI" id="CHEBI:16526"/>
        <dbReference type="ChEBI" id="CHEBI:57443"/>
        <dbReference type="ChEBI" id="CHEBI:59789"/>
        <dbReference type="EC" id="4.1.1.50"/>
    </reaction>
</comment>
<comment type="PTM">
    <text evidence="15">Is synthesized initially as an inactive proenzyme. Formation of the active enzyme involves a self-maturation process in which the active site pyruvoyl group is generated from an internal serine residue via an autocatalytic post-translational modification. Two non-identical subunits are generated from the proenzyme in this reaction, and the pyruvate is formed at the N-terminus of the alpha chain, which is derived from the carboxyl end of the proenzyme. The post-translation cleavage follows an unusual pathway, termed non-hydrolytic serinolysis, in which the side chain hydroxyl group of the serine supplies its oxygen atom to form the C-terminus of the beta chain, while the remainder of the serine residue undergoes an oxidative deamination to produce ammonia and the pyruvoyl group blocking the N-terminus of the alpha chain.</text>
</comment>
<dbReference type="Gene3D" id="3.30.360.110">
    <property type="entry name" value="S-adenosylmethionine decarboxylase domain"/>
    <property type="match status" value="1"/>
</dbReference>
<dbReference type="Proteomes" id="UP000250136">
    <property type="component" value="Chromosome"/>
</dbReference>
<evidence type="ECO:0000256" key="3">
    <source>
        <dbReference type="ARBA" id="ARBA00022691"/>
    </source>
</evidence>
<evidence type="ECO:0000256" key="12">
    <source>
        <dbReference type="ARBA" id="ARBA00048112"/>
    </source>
</evidence>
<comment type="subunit">
    <text evidence="2 15">Heterotetramer of two alpha and two beta chains arranged as a dimer of alpha/beta heterodimers.</text>
</comment>
<keyword evidence="5 15" id="KW-0068">Autocatalytic cleavage</keyword>
<feature type="site" description="Cleavage (non-hydrolytic); by autolysis" evidence="15">
    <location>
        <begin position="65"/>
        <end position="66"/>
    </location>
</feature>
<comment type="function">
    <text evidence="13 15">Catalyzes the decarboxylation of S-adenosylmethionine to S-adenosylmethioninamine (dcAdoMet), the propylamine donor required for the synthesis of the polyamines spermine and spermidine from the diamine putrescine.</text>
</comment>
<comment type="cofactor">
    <cofactor evidence="15">
        <name>pyruvate</name>
        <dbReference type="ChEBI" id="CHEBI:15361"/>
    </cofactor>
    <text evidence="15">Binds 1 pyruvoyl group covalently per subunit.</text>
</comment>
<dbReference type="InterPro" id="IPR042284">
    <property type="entry name" value="AdoMetDC_N"/>
</dbReference>
<dbReference type="AlphaFoldDB" id="A0A0Q2M1H8"/>
<keyword evidence="9 15" id="KW-0456">Lyase</keyword>
<evidence type="ECO:0000256" key="13">
    <source>
        <dbReference type="ARBA" id="ARBA00056215"/>
    </source>
</evidence>
<dbReference type="InterPro" id="IPR003826">
    <property type="entry name" value="AdoMetDC_fam_prok"/>
</dbReference>
<dbReference type="PANTHER" id="PTHR33866">
    <property type="entry name" value="S-ADENOSYLMETHIONINE DECARBOXYLASE PROENZYME"/>
    <property type="match status" value="1"/>
</dbReference>
<evidence type="ECO:0000256" key="6">
    <source>
        <dbReference type="ARBA" id="ARBA00023066"/>
    </source>
</evidence>
<dbReference type="InterPro" id="IPR017716">
    <property type="entry name" value="S-AdoMet_deCOase_pro-enz"/>
</dbReference>
<evidence type="ECO:0000256" key="5">
    <source>
        <dbReference type="ARBA" id="ARBA00022813"/>
    </source>
</evidence>
<reference evidence="16 21" key="2">
    <citation type="submission" date="2016-04" db="EMBL/GenBank/DDBJ databases">
        <title>Complete genome sequence of Thermococcus thioreducens type strain OGL-20P.</title>
        <authorList>
            <person name="Oger P.M."/>
        </authorList>
    </citation>
    <scope>NUCLEOTIDE SEQUENCE [LARGE SCALE GENOMIC DNA]</scope>
    <source>
        <strain evidence="16 21">OGL-20P</strain>
    </source>
</reference>
<comment type="similarity">
    <text evidence="14 15">Belongs to the prokaryotic AdoMetDC family. Type 1 subfamily.</text>
</comment>
<feature type="active site" description="Schiff-base intermediate with substrate; via pyruvic acid" evidence="15">
    <location>
        <position position="66"/>
    </location>
</feature>
<organism evidence="17 19">
    <name type="scientific">Thermococcus thioreducens</name>
    <dbReference type="NCBI Taxonomy" id="277988"/>
    <lineage>
        <taxon>Archaea</taxon>
        <taxon>Methanobacteriati</taxon>
        <taxon>Methanobacteriota</taxon>
        <taxon>Thermococci</taxon>
        <taxon>Thermococcales</taxon>
        <taxon>Thermococcaceae</taxon>
        <taxon>Thermococcus</taxon>
    </lineage>
</organism>
<keyword evidence="10 15" id="KW-0704">Schiff base</keyword>
<keyword evidence="6 15" id="KW-0745">Spermidine biosynthesis</keyword>
<keyword evidence="8 15" id="KW-0865">Zymogen</keyword>
<dbReference type="Proteomes" id="UP000182125">
    <property type="component" value="Unassembled WGS sequence"/>
</dbReference>
<dbReference type="PANTHER" id="PTHR33866:SF2">
    <property type="entry name" value="S-ADENOSYLMETHIONINE DECARBOXYLASE PROENZYME"/>
    <property type="match status" value="1"/>
</dbReference>
<dbReference type="GO" id="GO:0008295">
    <property type="term" value="P:spermidine biosynthetic process"/>
    <property type="evidence" value="ECO:0007669"/>
    <property type="project" value="UniProtKB-UniRule"/>
</dbReference>
<evidence type="ECO:0000256" key="10">
    <source>
        <dbReference type="ARBA" id="ARBA00023270"/>
    </source>
</evidence>
<evidence type="ECO:0000256" key="7">
    <source>
        <dbReference type="ARBA" id="ARBA00023115"/>
    </source>
</evidence>
<reference evidence="18 20" key="3">
    <citation type="submission" date="2016-10" db="EMBL/GenBank/DDBJ databases">
        <authorList>
            <person name="de Groot N.N."/>
        </authorList>
    </citation>
    <scope>NUCLEOTIDE SEQUENCE [LARGE SCALE GENOMIC DNA]</scope>
    <source>
        <strain evidence="18 20">OGL-20</strain>
    </source>
</reference>
<dbReference type="FunFam" id="3.30.360.110:FF:000001">
    <property type="entry name" value="S-adenosylmethionine decarboxylase proenzyme"/>
    <property type="match status" value="1"/>
</dbReference>
<evidence type="ECO:0000313" key="20">
    <source>
        <dbReference type="Proteomes" id="UP000182125"/>
    </source>
</evidence>
<feature type="active site" description="Proton acceptor; for processing activity" evidence="15">
    <location>
        <position position="71"/>
    </location>
</feature>
<keyword evidence="11 15" id="KW-0670">Pyruvate</keyword>
<evidence type="ECO:0000256" key="14">
    <source>
        <dbReference type="ARBA" id="ARBA00061583"/>
    </source>
</evidence>